<sequence length="102" mass="11540">MRRNDGEEPKSECRVTPVYPTSLQPSINPQIRGTKEDFRGPSPQHPHPHLPRGFEQRLRSHWLLPSYSCVFHKVALILAWVEIGTKGKILTHSGFMTAGIGE</sequence>
<comment type="caution">
    <text evidence="2">The sequence shown here is derived from an EMBL/GenBank/DDBJ whole genome shotgun (WGS) entry which is preliminary data.</text>
</comment>
<dbReference type="AlphaFoldDB" id="A0A4Y2AYR8"/>
<evidence type="ECO:0000256" key="1">
    <source>
        <dbReference type="SAM" id="MobiDB-lite"/>
    </source>
</evidence>
<feature type="compositionally biased region" description="Basic and acidic residues" evidence="1">
    <location>
        <begin position="1"/>
        <end position="13"/>
    </location>
</feature>
<dbReference type="EMBL" id="BGPR01000036">
    <property type="protein sequence ID" value="GBL84329.1"/>
    <property type="molecule type" value="Genomic_DNA"/>
</dbReference>
<name>A0A4Y2AYR8_ARAVE</name>
<reference evidence="2 3" key="1">
    <citation type="journal article" date="2019" name="Sci. Rep.">
        <title>Orb-weaving spider Araneus ventricosus genome elucidates the spidroin gene catalogue.</title>
        <authorList>
            <person name="Kono N."/>
            <person name="Nakamura H."/>
            <person name="Ohtoshi R."/>
            <person name="Moran D.A.P."/>
            <person name="Shinohara A."/>
            <person name="Yoshida Y."/>
            <person name="Fujiwara M."/>
            <person name="Mori M."/>
            <person name="Tomita M."/>
            <person name="Arakawa K."/>
        </authorList>
    </citation>
    <scope>NUCLEOTIDE SEQUENCE [LARGE SCALE GENOMIC DNA]</scope>
</reference>
<organism evidence="2 3">
    <name type="scientific">Araneus ventricosus</name>
    <name type="common">Orbweaver spider</name>
    <name type="synonym">Epeira ventricosa</name>
    <dbReference type="NCBI Taxonomy" id="182803"/>
    <lineage>
        <taxon>Eukaryota</taxon>
        <taxon>Metazoa</taxon>
        <taxon>Ecdysozoa</taxon>
        <taxon>Arthropoda</taxon>
        <taxon>Chelicerata</taxon>
        <taxon>Arachnida</taxon>
        <taxon>Araneae</taxon>
        <taxon>Araneomorphae</taxon>
        <taxon>Entelegynae</taxon>
        <taxon>Araneoidea</taxon>
        <taxon>Araneidae</taxon>
        <taxon>Araneus</taxon>
    </lineage>
</organism>
<gene>
    <name evidence="2" type="ORF">AVEN_118694_1</name>
</gene>
<feature type="region of interest" description="Disordered" evidence="1">
    <location>
        <begin position="1"/>
        <end position="50"/>
    </location>
</feature>
<keyword evidence="3" id="KW-1185">Reference proteome</keyword>
<evidence type="ECO:0000313" key="3">
    <source>
        <dbReference type="Proteomes" id="UP000499080"/>
    </source>
</evidence>
<evidence type="ECO:0000313" key="2">
    <source>
        <dbReference type="EMBL" id="GBL84329.1"/>
    </source>
</evidence>
<proteinExistence type="predicted"/>
<accession>A0A4Y2AYR8</accession>
<dbReference type="Proteomes" id="UP000499080">
    <property type="component" value="Unassembled WGS sequence"/>
</dbReference>
<protein>
    <submittedName>
        <fullName evidence="2">Uncharacterized protein</fullName>
    </submittedName>
</protein>
<feature type="compositionally biased region" description="Polar residues" evidence="1">
    <location>
        <begin position="19"/>
        <end position="31"/>
    </location>
</feature>